<evidence type="ECO:0000313" key="2">
    <source>
        <dbReference type="EMBL" id="CDM66212.1"/>
    </source>
</evidence>
<reference evidence="2 3" key="1">
    <citation type="submission" date="2013-12" db="EMBL/GenBank/DDBJ databases">
        <authorList>
            <person name="Stott M."/>
        </authorList>
    </citation>
    <scope>NUCLEOTIDE SEQUENCE [LARGE SCALE GENOMIC DNA]</scope>
    <source>
        <strain evidence="2 3">K22</strain>
    </source>
</reference>
<feature type="transmembrane region" description="Helical" evidence="1">
    <location>
        <begin position="20"/>
        <end position="45"/>
    </location>
</feature>
<gene>
    <name evidence="2" type="ORF">PYK22_02226</name>
</gene>
<protein>
    <submittedName>
        <fullName evidence="2">Type IV pilin N-term methylation site GFxxxE</fullName>
    </submittedName>
</protein>
<dbReference type="STRING" id="454194.PYK22_02226"/>
<keyword evidence="1" id="KW-1133">Transmembrane helix</keyword>
<sequence length="180" mass="19651">MRTSMRNERRGSGEAGFTLVEIVVAMTVLLIGLIGVAAAITYALAANNMSRNVTTGKLMVTSMLEQVETLRNTQQLTFGQIANIGQVDSTGATRPFAGFPNDFRPVSTNPGPDGIFGTADDPTDQANVIPNYFRRIVITQLSPNLKRIQVTLRFPGNNGQIQELTGISYLNNDARSNYRR</sequence>
<dbReference type="Pfam" id="PF07963">
    <property type="entry name" value="N_methyl"/>
    <property type="match status" value="1"/>
</dbReference>
<evidence type="ECO:0000313" key="3">
    <source>
        <dbReference type="Proteomes" id="UP000031518"/>
    </source>
</evidence>
<keyword evidence="1" id="KW-0812">Transmembrane</keyword>
<evidence type="ECO:0000256" key="1">
    <source>
        <dbReference type="SAM" id="Phobius"/>
    </source>
</evidence>
<name>A0A0B6WZR6_9BACT</name>
<dbReference type="InterPro" id="IPR012902">
    <property type="entry name" value="N_methyl_site"/>
</dbReference>
<proteinExistence type="predicted"/>
<accession>A0A0B6WZR6</accession>
<dbReference type="Proteomes" id="UP000031518">
    <property type="component" value="Unassembled WGS sequence"/>
</dbReference>
<dbReference type="AlphaFoldDB" id="A0A0B6WZR6"/>
<keyword evidence="3" id="KW-1185">Reference proteome</keyword>
<dbReference type="PROSITE" id="PS00409">
    <property type="entry name" value="PROKAR_NTER_METHYL"/>
    <property type="match status" value="1"/>
</dbReference>
<organism evidence="2 3">
    <name type="scientific">Pyrinomonas methylaliphatogenes</name>
    <dbReference type="NCBI Taxonomy" id="454194"/>
    <lineage>
        <taxon>Bacteria</taxon>
        <taxon>Pseudomonadati</taxon>
        <taxon>Acidobacteriota</taxon>
        <taxon>Blastocatellia</taxon>
        <taxon>Blastocatellales</taxon>
        <taxon>Pyrinomonadaceae</taxon>
        <taxon>Pyrinomonas</taxon>
    </lineage>
</organism>
<reference evidence="2 3" key="2">
    <citation type="submission" date="2015-01" db="EMBL/GenBank/DDBJ databases">
        <title>Complete genome sequence of Pyrinomonas methylaliphatogenes type strain K22T.</title>
        <authorList>
            <person name="Lee K.C.Y."/>
            <person name="Power J.F."/>
            <person name="Dunfield P.F."/>
            <person name="Morgan X.C."/>
            <person name="Huttenhower C."/>
            <person name="Stott M.B."/>
        </authorList>
    </citation>
    <scope>NUCLEOTIDE SEQUENCE [LARGE SCALE GENOMIC DNA]</scope>
    <source>
        <strain evidence="2 3">K22</strain>
    </source>
</reference>
<dbReference type="EMBL" id="CBXV010000007">
    <property type="protein sequence ID" value="CDM66212.1"/>
    <property type="molecule type" value="Genomic_DNA"/>
</dbReference>
<keyword evidence="1" id="KW-0472">Membrane</keyword>